<dbReference type="Proteomes" id="UP000838878">
    <property type="component" value="Chromosome 1"/>
</dbReference>
<protein>
    <recommendedName>
        <fullName evidence="4">Protein CUSTOS</fullName>
    </recommendedName>
</protein>
<proteinExistence type="predicted"/>
<dbReference type="AlphaFoldDB" id="A0A8J9Y3Z8"/>
<evidence type="ECO:0000313" key="2">
    <source>
        <dbReference type="EMBL" id="CAH0713966.1"/>
    </source>
</evidence>
<feature type="region of interest" description="Disordered" evidence="1">
    <location>
        <begin position="31"/>
        <end position="60"/>
    </location>
</feature>
<accession>A0A8J9Y3Z8</accession>
<feature type="compositionally biased region" description="Basic and acidic residues" evidence="1">
    <location>
        <begin position="42"/>
        <end position="60"/>
    </location>
</feature>
<gene>
    <name evidence="2" type="ORF">BINO364_LOCUS1063</name>
</gene>
<dbReference type="OrthoDB" id="8196889at2759"/>
<name>A0A8J9Y3Z8_9NEOP</name>
<organism evidence="2 3">
    <name type="scientific">Brenthis ino</name>
    <name type="common">lesser marbled fritillary</name>
    <dbReference type="NCBI Taxonomy" id="405034"/>
    <lineage>
        <taxon>Eukaryota</taxon>
        <taxon>Metazoa</taxon>
        <taxon>Ecdysozoa</taxon>
        <taxon>Arthropoda</taxon>
        <taxon>Hexapoda</taxon>
        <taxon>Insecta</taxon>
        <taxon>Pterygota</taxon>
        <taxon>Neoptera</taxon>
        <taxon>Endopterygota</taxon>
        <taxon>Lepidoptera</taxon>
        <taxon>Glossata</taxon>
        <taxon>Ditrysia</taxon>
        <taxon>Papilionoidea</taxon>
        <taxon>Nymphalidae</taxon>
        <taxon>Heliconiinae</taxon>
        <taxon>Argynnini</taxon>
        <taxon>Brenthis</taxon>
    </lineage>
</organism>
<sequence length="199" mass="23048">MTNKNRNMSDSSEEEDLSRFREAVDTTFVKFINDSKNQTPGHSEKNDKPRSERYLEESTHYNDIKVPDELQNRIGAKVSALIAKNIEFINIEGSKIKKRKIKGGVKLFKNSECFLSCEEVKDTDTELHNMKSKKIHKHKKRQVDKNIEELSEIDKVNAVAVSGEHVLSKEDTKYWKSRRKEKIFKYKSSGKSKVLVAIE</sequence>
<evidence type="ECO:0008006" key="4">
    <source>
        <dbReference type="Google" id="ProtNLM"/>
    </source>
</evidence>
<reference evidence="2" key="1">
    <citation type="submission" date="2021-12" db="EMBL/GenBank/DDBJ databases">
        <authorList>
            <person name="Martin H S."/>
        </authorList>
    </citation>
    <scope>NUCLEOTIDE SEQUENCE</scope>
</reference>
<keyword evidence="3" id="KW-1185">Reference proteome</keyword>
<dbReference type="EMBL" id="OV170221">
    <property type="protein sequence ID" value="CAH0713966.1"/>
    <property type="molecule type" value="Genomic_DNA"/>
</dbReference>
<evidence type="ECO:0000256" key="1">
    <source>
        <dbReference type="SAM" id="MobiDB-lite"/>
    </source>
</evidence>
<feature type="non-terminal residue" evidence="2">
    <location>
        <position position="199"/>
    </location>
</feature>
<evidence type="ECO:0000313" key="3">
    <source>
        <dbReference type="Proteomes" id="UP000838878"/>
    </source>
</evidence>